<feature type="compositionally biased region" description="Low complexity" evidence="1">
    <location>
        <begin position="172"/>
        <end position="186"/>
    </location>
</feature>
<sequence length="697" mass="75242">MGNCIICGTSTDGPICDVHQEDVVFEFEGNQPSQLTPGRFYIGTVDGYADFGVFVNIGNVTGLLHRSKLDRRLESLEWEVGDEICVQVNNVRDNGDIDLDWSIRQSPEDFRGMLVQTPEGDRLLDSAGTDTEDEPTETESKAETEAETETESSEPTEQTAGADEQTGGNPSDADLAETAADTPEAATGEDRTEEGDGDEPAPDIDRTEIESLGDHVGETVRLEGTVASVRQTSGPTVFELRDETGVVDCAAFVEAGVRAYPDIEADDVVRLDGEARLRRDEIQIETESLVALEGEARSAVESRMEEALDDRANPETVEPLADDTAIDAVTDDIGAVATEIRRAVIESRPIVVRHDATTDGYVAGAAIERAVLPLVEAEHAAADAVYHYFDRRPLEDGVYDMNDATKDVTRMLGDRDRHDEKLPLFVFAAAGSTAASLDGLELLDIYDAPRIVLDGRPADDAIEGEIDSLVTVEDRTATTVAAAVAAAVNDDARGDVTHLPAVSYWAETPDVYADLAAEAGIDDEAATRLREAIALEAFYQSYEDKRQLVIDLLFEKRTGLAEQVSEQFETKLEAELDTARPNLEERTVEGTPLTVLDTEAYTHKYDFPPTRLLLDVLARQLDSTVVVGFGTDELHIRSTAELDLGAIVESVSTAVPNAGVSDPGARQPKLEFLAGERDAVIEAVVDAVAEATVAPSA</sequence>
<dbReference type="CDD" id="cd04487">
    <property type="entry name" value="RecJ_OBF2_like"/>
    <property type="match status" value="1"/>
</dbReference>
<feature type="domain" description="S1 motif" evidence="2">
    <location>
        <begin position="38"/>
        <end position="104"/>
    </location>
</feature>
<proteinExistence type="predicted"/>
<protein>
    <submittedName>
        <fullName evidence="3">S1 RNA-binding domain-containing protein</fullName>
    </submittedName>
</protein>
<reference evidence="3" key="1">
    <citation type="journal article" date="2023" name="Front. Microbiol.">
        <title>Genomic-based phylogenetic and metabolic analyses of the genus Natronomonas, and description of Natronomonas aquatica sp. nov.</title>
        <authorList>
            <person name="Garcia-Roldan A."/>
            <person name="Duran-Viseras A."/>
            <person name="de la Haba R.R."/>
            <person name="Corral P."/>
            <person name="Sanchez-Porro C."/>
            <person name="Ventosa A."/>
        </authorList>
    </citation>
    <scope>NUCLEOTIDE SEQUENCE</scope>
    <source>
        <strain evidence="3">F2-12</strain>
    </source>
</reference>
<evidence type="ECO:0000259" key="2">
    <source>
        <dbReference type="PROSITE" id="PS50126"/>
    </source>
</evidence>
<dbReference type="EMBL" id="JAHLKM010000002">
    <property type="protein sequence ID" value="MCQ4332269.1"/>
    <property type="molecule type" value="Genomic_DNA"/>
</dbReference>
<dbReference type="Pfam" id="PF00575">
    <property type="entry name" value="S1"/>
    <property type="match status" value="1"/>
</dbReference>
<evidence type="ECO:0000313" key="4">
    <source>
        <dbReference type="Proteomes" id="UP001139494"/>
    </source>
</evidence>
<dbReference type="SMART" id="SM00316">
    <property type="entry name" value="S1"/>
    <property type="match status" value="1"/>
</dbReference>
<dbReference type="AlphaFoldDB" id="A0A9R1CNV8"/>
<gene>
    <name evidence="3" type="ORF">KM295_01950</name>
</gene>
<dbReference type="Proteomes" id="UP001139494">
    <property type="component" value="Unassembled WGS sequence"/>
</dbReference>
<keyword evidence="4" id="KW-1185">Reference proteome</keyword>
<feature type="region of interest" description="Disordered" evidence="1">
    <location>
        <begin position="117"/>
        <end position="205"/>
    </location>
</feature>
<evidence type="ECO:0000256" key="1">
    <source>
        <dbReference type="SAM" id="MobiDB-lite"/>
    </source>
</evidence>
<dbReference type="Gene3D" id="2.40.50.140">
    <property type="entry name" value="Nucleic acid-binding proteins"/>
    <property type="match status" value="2"/>
</dbReference>
<feature type="compositionally biased region" description="Acidic residues" evidence="1">
    <location>
        <begin position="145"/>
        <end position="154"/>
    </location>
</feature>
<evidence type="ECO:0000313" key="3">
    <source>
        <dbReference type="EMBL" id="MCQ4332269.1"/>
    </source>
</evidence>
<organism evidence="3 4">
    <name type="scientific">Natronomonas aquatica</name>
    <dbReference type="NCBI Taxonomy" id="2841590"/>
    <lineage>
        <taxon>Archaea</taxon>
        <taxon>Methanobacteriati</taxon>
        <taxon>Methanobacteriota</taxon>
        <taxon>Stenosarchaea group</taxon>
        <taxon>Halobacteria</taxon>
        <taxon>Halobacteriales</taxon>
        <taxon>Natronomonadaceae</taxon>
        <taxon>Natronomonas</taxon>
    </lineage>
</organism>
<dbReference type="PROSITE" id="PS50126">
    <property type="entry name" value="S1"/>
    <property type="match status" value="1"/>
</dbReference>
<dbReference type="InterPro" id="IPR003029">
    <property type="entry name" value="S1_domain"/>
</dbReference>
<dbReference type="InterPro" id="IPR004365">
    <property type="entry name" value="NA-bd_OB_tRNA"/>
</dbReference>
<comment type="caution">
    <text evidence="3">The sequence shown here is derived from an EMBL/GenBank/DDBJ whole genome shotgun (WGS) entry which is preliminary data.</text>
</comment>
<dbReference type="SUPFAM" id="SSF50249">
    <property type="entry name" value="Nucleic acid-binding proteins"/>
    <property type="match status" value="2"/>
</dbReference>
<dbReference type="InterPro" id="IPR012340">
    <property type="entry name" value="NA-bd_OB-fold"/>
</dbReference>
<accession>A0A9R1CNV8</accession>
<dbReference type="RefSeq" id="WP_256028192.1">
    <property type="nucleotide sequence ID" value="NZ_JAHLKM010000002.1"/>
</dbReference>
<dbReference type="InterPro" id="IPR038763">
    <property type="entry name" value="DHH_sf"/>
</dbReference>
<dbReference type="SUPFAM" id="SSF64182">
    <property type="entry name" value="DHH phosphoesterases"/>
    <property type="match status" value="1"/>
</dbReference>
<name>A0A9R1CNV8_9EURY</name>
<feature type="compositionally biased region" description="Acidic residues" evidence="1">
    <location>
        <begin position="191"/>
        <end position="202"/>
    </location>
</feature>
<dbReference type="GO" id="GO:0003676">
    <property type="term" value="F:nucleic acid binding"/>
    <property type="evidence" value="ECO:0007669"/>
    <property type="project" value="InterPro"/>
</dbReference>
<dbReference type="Pfam" id="PF01336">
    <property type="entry name" value="tRNA_anti-codon"/>
    <property type="match status" value="1"/>
</dbReference>